<evidence type="ECO:0000313" key="1">
    <source>
        <dbReference type="EMBL" id="MFC7320001.1"/>
    </source>
</evidence>
<reference evidence="2" key="1">
    <citation type="journal article" date="2019" name="Int. J. Syst. Evol. Microbiol.">
        <title>The Global Catalogue of Microorganisms (GCM) 10K type strain sequencing project: providing services to taxonomists for standard genome sequencing and annotation.</title>
        <authorList>
            <consortium name="The Broad Institute Genomics Platform"/>
            <consortium name="The Broad Institute Genome Sequencing Center for Infectious Disease"/>
            <person name="Wu L."/>
            <person name="Ma J."/>
        </authorList>
    </citation>
    <scope>NUCLEOTIDE SEQUENCE [LARGE SCALE GENOMIC DNA]</scope>
    <source>
        <strain evidence="2">CCUG 73951</strain>
    </source>
</reference>
<gene>
    <name evidence="1" type="ORF">ACFQMN_03770</name>
</gene>
<sequence>MKKKVLASILIMSTILPANLAFAQHTPVTVDSKQFHKTTNISAQIDVIIEPDNDEYPDI</sequence>
<dbReference type="Proteomes" id="UP001596494">
    <property type="component" value="Unassembled WGS sequence"/>
</dbReference>
<protein>
    <submittedName>
        <fullName evidence="1">Uncharacterized protein</fullName>
    </submittedName>
</protein>
<evidence type="ECO:0000313" key="2">
    <source>
        <dbReference type="Proteomes" id="UP001596494"/>
    </source>
</evidence>
<dbReference type="EMBL" id="JBHTBY010000002">
    <property type="protein sequence ID" value="MFC7320001.1"/>
    <property type="molecule type" value="Genomic_DNA"/>
</dbReference>
<dbReference type="RefSeq" id="WP_289217026.1">
    <property type="nucleotide sequence ID" value="NZ_JAPVRC010000011.1"/>
</dbReference>
<proteinExistence type="predicted"/>
<name>A0ABW2K1H5_9BACI</name>
<keyword evidence="2" id="KW-1185">Reference proteome</keyword>
<organism evidence="1 2">
    <name type="scientific">Halobacillus campisalis</name>
    <dbReference type="NCBI Taxonomy" id="435909"/>
    <lineage>
        <taxon>Bacteria</taxon>
        <taxon>Bacillati</taxon>
        <taxon>Bacillota</taxon>
        <taxon>Bacilli</taxon>
        <taxon>Bacillales</taxon>
        <taxon>Bacillaceae</taxon>
        <taxon>Halobacillus</taxon>
    </lineage>
</organism>
<comment type="caution">
    <text evidence="1">The sequence shown here is derived from an EMBL/GenBank/DDBJ whole genome shotgun (WGS) entry which is preliminary data.</text>
</comment>
<accession>A0ABW2K1H5</accession>